<dbReference type="Pfam" id="PF07730">
    <property type="entry name" value="HisKA_3"/>
    <property type="match status" value="1"/>
</dbReference>
<feature type="transmembrane region" description="Helical" evidence="10">
    <location>
        <begin position="172"/>
        <end position="194"/>
    </location>
</feature>
<dbReference type="EMBL" id="JBHLYR010000025">
    <property type="protein sequence ID" value="MFB9991921.1"/>
    <property type="molecule type" value="Genomic_DNA"/>
</dbReference>
<dbReference type="InterPro" id="IPR005467">
    <property type="entry name" value="His_kinase_dom"/>
</dbReference>
<dbReference type="Gene3D" id="3.30.565.10">
    <property type="entry name" value="Histidine kinase-like ATPase, C-terminal domain"/>
    <property type="match status" value="1"/>
</dbReference>
<dbReference type="Pfam" id="PF02518">
    <property type="entry name" value="HATPase_c"/>
    <property type="match status" value="1"/>
</dbReference>
<sequence length="443" mass="47749">MLKRKAKLTPTLIPSPSQLPSQVTGRLPVEPLFAHHSRVWILVWTVTLAVTIVASVLIAVERAGSWSAWAASPKFTAIAVGLAALGLWGTAGLALHTYLFRHLGFVLVFVAGTWALVTWLSTLNSDYSALIFASVMQAFIFLPYLWALGALGLIVTVSLVESVQSTGDGIAGVLLNVLGTFAIGFIMSAMIFYIHHANREAALRQTLINQLQATQRDLAEREREAGVLEERARLSRDLHDTLAQGFMSIVTRLSAAELALERDVKTAGQHLATARGIARSHLTDIRRLVWALRPMELEGESIEGALLRTVQRWSAQVNVAGSFEVAGRAVPMQPDAEVAMLRILQEALANAGRHAGASQVDVRLSFESEFITLDVVDNGHGFLTDDGHSFVADNVRAGFGLTGMRERLRAFGGSLLLDSAPGEGTTLTAAFPLRAVAASMVTS</sequence>
<dbReference type="PROSITE" id="PS50109">
    <property type="entry name" value="HIS_KIN"/>
    <property type="match status" value="1"/>
</dbReference>
<dbReference type="PANTHER" id="PTHR24421:SF37">
    <property type="entry name" value="SENSOR HISTIDINE KINASE NARS"/>
    <property type="match status" value="1"/>
</dbReference>
<dbReference type="SMART" id="SM00387">
    <property type="entry name" value="HATPase_c"/>
    <property type="match status" value="1"/>
</dbReference>
<dbReference type="PANTHER" id="PTHR24421">
    <property type="entry name" value="NITRATE/NITRITE SENSOR PROTEIN NARX-RELATED"/>
    <property type="match status" value="1"/>
</dbReference>
<dbReference type="InterPro" id="IPR050482">
    <property type="entry name" value="Sensor_HK_TwoCompSys"/>
</dbReference>
<dbReference type="SUPFAM" id="SSF55874">
    <property type="entry name" value="ATPase domain of HSP90 chaperone/DNA topoisomerase II/histidine kinase"/>
    <property type="match status" value="1"/>
</dbReference>
<accession>A0ABV6AWQ4</accession>
<proteinExistence type="predicted"/>
<feature type="transmembrane region" description="Helical" evidence="10">
    <location>
        <begin position="75"/>
        <end position="95"/>
    </location>
</feature>
<dbReference type="PIRSF" id="PIRSF037434">
    <property type="entry name" value="STHK_ChrS"/>
    <property type="match status" value="1"/>
</dbReference>
<dbReference type="RefSeq" id="WP_380007867.1">
    <property type="nucleotide sequence ID" value="NZ_JBHLYR010000025.1"/>
</dbReference>
<keyword evidence="2" id="KW-1003">Cell membrane</keyword>
<organism evidence="12 13">
    <name type="scientific">Deinococcus oregonensis</name>
    <dbReference type="NCBI Taxonomy" id="1805970"/>
    <lineage>
        <taxon>Bacteria</taxon>
        <taxon>Thermotogati</taxon>
        <taxon>Deinococcota</taxon>
        <taxon>Deinococci</taxon>
        <taxon>Deinococcales</taxon>
        <taxon>Deinococcaceae</taxon>
        <taxon>Deinococcus</taxon>
    </lineage>
</organism>
<feature type="coiled-coil region" evidence="9">
    <location>
        <begin position="204"/>
        <end position="231"/>
    </location>
</feature>
<dbReference type="InterPro" id="IPR036890">
    <property type="entry name" value="HATPase_C_sf"/>
</dbReference>
<keyword evidence="7" id="KW-0902">Two-component regulatory system</keyword>
<evidence type="ECO:0000256" key="8">
    <source>
        <dbReference type="ARBA" id="ARBA00023136"/>
    </source>
</evidence>
<evidence type="ECO:0000256" key="6">
    <source>
        <dbReference type="ARBA" id="ARBA00022989"/>
    </source>
</evidence>
<keyword evidence="6 10" id="KW-1133">Transmembrane helix</keyword>
<evidence type="ECO:0000313" key="13">
    <source>
        <dbReference type="Proteomes" id="UP001589733"/>
    </source>
</evidence>
<keyword evidence="4 10" id="KW-0812">Transmembrane</keyword>
<feature type="transmembrane region" description="Helical" evidence="10">
    <location>
        <begin position="127"/>
        <end position="160"/>
    </location>
</feature>
<protein>
    <submittedName>
        <fullName evidence="12">Sensor histidine kinase</fullName>
    </submittedName>
</protein>
<evidence type="ECO:0000256" key="7">
    <source>
        <dbReference type="ARBA" id="ARBA00023012"/>
    </source>
</evidence>
<evidence type="ECO:0000259" key="11">
    <source>
        <dbReference type="PROSITE" id="PS50109"/>
    </source>
</evidence>
<dbReference type="InterPro" id="IPR011712">
    <property type="entry name" value="Sig_transdc_His_kin_sub3_dim/P"/>
</dbReference>
<evidence type="ECO:0000256" key="10">
    <source>
        <dbReference type="SAM" id="Phobius"/>
    </source>
</evidence>
<feature type="transmembrane region" description="Helical" evidence="10">
    <location>
        <begin position="102"/>
        <end position="121"/>
    </location>
</feature>
<evidence type="ECO:0000313" key="12">
    <source>
        <dbReference type="EMBL" id="MFB9991921.1"/>
    </source>
</evidence>
<dbReference type="InterPro" id="IPR017205">
    <property type="entry name" value="Sig_transdc_His_kinase_ChrS"/>
</dbReference>
<evidence type="ECO:0000256" key="3">
    <source>
        <dbReference type="ARBA" id="ARBA00022679"/>
    </source>
</evidence>
<name>A0ABV6AWQ4_9DEIO</name>
<evidence type="ECO:0000256" key="2">
    <source>
        <dbReference type="ARBA" id="ARBA00022475"/>
    </source>
</evidence>
<feature type="transmembrane region" description="Helical" evidence="10">
    <location>
        <begin position="39"/>
        <end position="60"/>
    </location>
</feature>
<evidence type="ECO:0000256" key="1">
    <source>
        <dbReference type="ARBA" id="ARBA00004651"/>
    </source>
</evidence>
<keyword evidence="8 10" id="KW-0472">Membrane</keyword>
<evidence type="ECO:0000256" key="5">
    <source>
        <dbReference type="ARBA" id="ARBA00022777"/>
    </source>
</evidence>
<dbReference type="Gene3D" id="1.20.5.1930">
    <property type="match status" value="1"/>
</dbReference>
<gene>
    <name evidence="12" type="ORF">ACFFLM_08080</name>
</gene>
<dbReference type="GO" id="GO:0016301">
    <property type="term" value="F:kinase activity"/>
    <property type="evidence" value="ECO:0007669"/>
    <property type="project" value="UniProtKB-KW"/>
</dbReference>
<dbReference type="CDD" id="cd16917">
    <property type="entry name" value="HATPase_UhpB-NarQ-NarX-like"/>
    <property type="match status" value="1"/>
</dbReference>
<keyword evidence="3" id="KW-0808">Transferase</keyword>
<comment type="caution">
    <text evidence="12">The sequence shown here is derived from an EMBL/GenBank/DDBJ whole genome shotgun (WGS) entry which is preliminary data.</text>
</comment>
<dbReference type="Proteomes" id="UP001589733">
    <property type="component" value="Unassembled WGS sequence"/>
</dbReference>
<reference evidence="12 13" key="1">
    <citation type="submission" date="2024-09" db="EMBL/GenBank/DDBJ databases">
        <authorList>
            <person name="Sun Q."/>
            <person name="Mori K."/>
        </authorList>
    </citation>
    <scope>NUCLEOTIDE SEQUENCE [LARGE SCALE GENOMIC DNA]</scope>
    <source>
        <strain evidence="12 13">JCM 13503</strain>
    </source>
</reference>
<evidence type="ECO:0000256" key="9">
    <source>
        <dbReference type="SAM" id="Coils"/>
    </source>
</evidence>
<keyword evidence="5 12" id="KW-0418">Kinase</keyword>
<evidence type="ECO:0000256" key="4">
    <source>
        <dbReference type="ARBA" id="ARBA00022692"/>
    </source>
</evidence>
<comment type="subcellular location">
    <subcellularLocation>
        <location evidence="1">Cell membrane</location>
        <topology evidence="1">Multi-pass membrane protein</topology>
    </subcellularLocation>
</comment>
<keyword evidence="13" id="KW-1185">Reference proteome</keyword>
<feature type="domain" description="Histidine kinase" evidence="11">
    <location>
        <begin position="340"/>
        <end position="435"/>
    </location>
</feature>
<keyword evidence="9" id="KW-0175">Coiled coil</keyword>
<dbReference type="InterPro" id="IPR003594">
    <property type="entry name" value="HATPase_dom"/>
</dbReference>